<dbReference type="Pfam" id="PF05157">
    <property type="entry name" value="MshEN"/>
    <property type="match status" value="1"/>
</dbReference>
<dbReference type="Pfam" id="PF00437">
    <property type="entry name" value="T2SSE"/>
    <property type="match status" value="1"/>
</dbReference>
<dbReference type="RefSeq" id="WP_148068004.1">
    <property type="nucleotide sequence ID" value="NZ_VRZA01000003.1"/>
</dbReference>
<evidence type="ECO:0000313" key="5">
    <source>
        <dbReference type="EMBL" id="TXS93660.1"/>
    </source>
</evidence>
<dbReference type="GO" id="GO:0005886">
    <property type="term" value="C:plasma membrane"/>
    <property type="evidence" value="ECO:0007669"/>
    <property type="project" value="TreeGrafter"/>
</dbReference>
<comment type="caution">
    <text evidence="5">The sequence shown here is derived from an EMBL/GenBank/DDBJ whole genome shotgun (WGS) entry which is preliminary data.</text>
</comment>
<comment type="similarity">
    <text evidence="1">Belongs to the GSP E family.</text>
</comment>
<keyword evidence="6" id="KW-1185">Reference proteome</keyword>
<dbReference type="InterPro" id="IPR007831">
    <property type="entry name" value="T2SS_GspE_N"/>
</dbReference>
<dbReference type="PROSITE" id="PS00662">
    <property type="entry name" value="T2SP_E"/>
    <property type="match status" value="1"/>
</dbReference>
<protein>
    <submittedName>
        <fullName evidence="5">Type II/IV secretion system protein</fullName>
    </submittedName>
</protein>
<dbReference type="AlphaFoldDB" id="A0A5C9A1L0"/>
<dbReference type="SUPFAM" id="SSF52540">
    <property type="entry name" value="P-loop containing nucleoside triphosphate hydrolases"/>
    <property type="match status" value="1"/>
</dbReference>
<dbReference type="InterPro" id="IPR001482">
    <property type="entry name" value="T2SS/T4SS_dom"/>
</dbReference>
<dbReference type="InterPro" id="IPR037257">
    <property type="entry name" value="T2SS_E_N_sf"/>
</dbReference>
<sequence>MSVQMSEQMNEAPLTLPWVVKALHSDGRLSDAELSRLGKASMRAVHPLVFLAEQNLEDAARPGRRLEMDNLLHWLAARSNQSVYRIDPLKINVTAVAEVMSKAFAQRHRILAVEVNPDEVVIASAEPFISAWEKNLEHVLRKPIRRVLADPRDITRHTAEFYTMAGSVRGAHGRSAPDSAAGITNLEQMLDLGSMKEVDANDQHVVSIVDWLLQYAFEQRASDIHIEPRRKVGNVRFRIDGVLHSVYELPQQVSAAVTSRIKILGRMDVAEKRRPQDGRLKTRTPEGNEVELRLATLPTAFGEKLVMRIFDPDVLQKSFEQLGLADEDLRNWNEMTESGNGIVLVTGPTGSGKTTTLYSTLRKLATSEVNVCTIEDPIEMVEGAFNQMQVNHGIGLDFSSGVRALMRQDPDIIMVGEIRDLETASMAVQAALTGHLVLSTLHTNDSPNSISRLLELGVPAYLIKATVRGVMSQRLVRILCSECKQFEPTDPDAWQQLVAPYTVAMPEQVARPVGCRACRDTGYMGRQGIYEVLVNTPAIQQLITPSMEASQVRRTAMGEGMQTLRLSGAGRVARGQTTIEEVMRVAPVLDA</sequence>
<dbReference type="Proteomes" id="UP000321039">
    <property type="component" value="Unassembled WGS sequence"/>
</dbReference>
<evidence type="ECO:0000256" key="3">
    <source>
        <dbReference type="ARBA" id="ARBA00022840"/>
    </source>
</evidence>
<evidence type="ECO:0000313" key="6">
    <source>
        <dbReference type="Proteomes" id="UP000321039"/>
    </source>
</evidence>
<dbReference type="PANTHER" id="PTHR30258">
    <property type="entry name" value="TYPE II SECRETION SYSTEM PROTEIN GSPE-RELATED"/>
    <property type="match status" value="1"/>
</dbReference>
<gene>
    <name evidence="5" type="ORF">FV139_08440</name>
</gene>
<dbReference type="PANTHER" id="PTHR30258:SF13">
    <property type="entry name" value="SECRETION PATHWAY ATPASE-RELATED"/>
    <property type="match status" value="1"/>
</dbReference>
<feature type="domain" description="Bacterial type II secretion system protein E" evidence="4">
    <location>
        <begin position="406"/>
        <end position="420"/>
    </location>
</feature>
<dbReference type="InterPro" id="IPR027417">
    <property type="entry name" value="P-loop_NTPase"/>
</dbReference>
<keyword evidence="3" id="KW-0067">ATP-binding</keyword>
<dbReference type="Gene3D" id="3.30.450.90">
    <property type="match status" value="1"/>
</dbReference>
<name>A0A5C9A1L0_9GAMM</name>
<evidence type="ECO:0000259" key="4">
    <source>
        <dbReference type="PROSITE" id="PS00662"/>
    </source>
</evidence>
<dbReference type="SUPFAM" id="SSF160246">
    <property type="entry name" value="EspE N-terminal domain-like"/>
    <property type="match status" value="1"/>
</dbReference>
<dbReference type="SMART" id="SM00382">
    <property type="entry name" value="AAA"/>
    <property type="match status" value="1"/>
</dbReference>
<evidence type="ECO:0000256" key="1">
    <source>
        <dbReference type="ARBA" id="ARBA00006611"/>
    </source>
</evidence>
<dbReference type="CDD" id="cd01129">
    <property type="entry name" value="PulE-GspE-like"/>
    <property type="match status" value="1"/>
</dbReference>
<dbReference type="InterPro" id="IPR003593">
    <property type="entry name" value="AAA+_ATPase"/>
</dbReference>
<keyword evidence="2" id="KW-0547">Nucleotide-binding</keyword>
<reference evidence="5 6" key="1">
    <citation type="submission" date="2019-08" db="EMBL/GenBank/DDBJ databases">
        <title>Parahaliea maris sp. nov., isolated from the surface seawater.</title>
        <authorList>
            <person name="Liu Y."/>
        </authorList>
    </citation>
    <scope>NUCLEOTIDE SEQUENCE [LARGE SCALE GENOMIC DNA]</scope>
    <source>
        <strain evidence="5 6">HSLHS9</strain>
    </source>
</reference>
<dbReference type="GO" id="GO:0005524">
    <property type="term" value="F:ATP binding"/>
    <property type="evidence" value="ECO:0007669"/>
    <property type="project" value="UniProtKB-KW"/>
</dbReference>
<dbReference type="Gene3D" id="3.30.300.160">
    <property type="entry name" value="Type II secretion system, protein E, N-terminal domain"/>
    <property type="match status" value="1"/>
</dbReference>
<evidence type="ECO:0000256" key="2">
    <source>
        <dbReference type="ARBA" id="ARBA00022741"/>
    </source>
</evidence>
<dbReference type="FunFam" id="3.40.50.300:FF:000398">
    <property type="entry name" value="Type IV pilus assembly ATPase PilB"/>
    <property type="match status" value="1"/>
</dbReference>
<dbReference type="Gene3D" id="3.40.50.300">
    <property type="entry name" value="P-loop containing nucleotide triphosphate hydrolases"/>
    <property type="match status" value="1"/>
</dbReference>
<accession>A0A5C9A1L0</accession>
<dbReference type="EMBL" id="VRZA01000003">
    <property type="protein sequence ID" value="TXS93660.1"/>
    <property type="molecule type" value="Genomic_DNA"/>
</dbReference>
<dbReference type="GO" id="GO:0016887">
    <property type="term" value="F:ATP hydrolysis activity"/>
    <property type="evidence" value="ECO:0007669"/>
    <property type="project" value="TreeGrafter"/>
</dbReference>
<organism evidence="5 6">
    <name type="scientific">Parahaliea maris</name>
    <dbReference type="NCBI Taxonomy" id="2716870"/>
    <lineage>
        <taxon>Bacteria</taxon>
        <taxon>Pseudomonadati</taxon>
        <taxon>Pseudomonadota</taxon>
        <taxon>Gammaproteobacteria</taxon>
        <taxon>Cellvibrionales</taxon>
        <taxon>Halieaceae</taxon>
        <taxon>Parahaliea</taxon>
    </lineage>
</organism>
<proteinExistence type="inferred from homology"/>